<dbReference type="OrthoDB" id="548217at2759"/>
<comment type="catalytic activity">
    <reaction evidence="8">
        <text>L-threonyl-[protein] + ATP = O-phospho-L-threonyl-[protein] + ADP + H(+)</text>
        <dbReference type="Rhea" id="RHEA:46608"/>
        <dbReference type="Rhea" id="RHEA-COMP:11060"/>
        <dbReference type="Rhea" id="RHEA-COMP:11605"/>
        <dbReference type="ChEBI" id="CHEBI:15378"/>
        <dbReference type="ChEBI" id="CHEBI:30013"/>
        <dbReference type="ChEBI" id="CHEBI:30616"/>
        <dbReference type="ChEBI" id="CHEBI:61977"/>
        <dbReference type="ChEBI" id="CHEBI:456216"/>
        <dbReference type="EC" id="2.7.11.22"/>
    </reaction>
</comment>
<dbReference type="EMBL" id="JACMRX010000002">
    <property type="protein sequence ID" value="KAF7995845.1"/>
    <property type="molecule type" value="Genomic_DNA"/>
</dbReference>
<feature type="domain" description="Protein kinase" evidence="13">
    <location>
        <begin position="4"/>
        <end position="300"/>
    </location>
</feature>
<reference evidence="14 15" key="1">
    <citation type="submission" date="2020-08" db="EMBL/GenBank/DDBJ databases">
        <title>Aphidius gifuensis genome sequencing and assembly.</title>
        <authorList>
            <person name="Du Z."/>
        </authorList>
    </citation>
    <scope>NUCLEOTIDE SEQUENCE [LARGE SCALE GENOMIC DNA]</scope>
    <source>
        <strain evidence="14">YNYX2018</strain>
        <tissue evidence="14">Adults</tissue>
    </source>
</reference>
<dbReference type="GO" id="GO:0005524">
    <property type="term" value="F:ATP binding"/>
    <property type="evidence" value="ECO:0007669"/>
    <property type="project" value="UniProtKB-UniRule"/>
</dbReference>
<dbReference type="PROSITE" id="PS00108">
    <property type="entry name" value="PROTEIN_KINASE_ST"/>
    <property type="match status" value="1"/>
</dbReference>
<protein>
    <recommendedName>
        <fullName evidence="2">cyclin-dependent kinase</fullName>
        <ecNumber evidence="2">2.7.11.22</ecNumber>
    </recommendedName>
</protein>
<dbReference type="PANTHER" id="PTHR24056:SF400">
    <property type="entry name" value="KINASE, PUTATIVE-RELATED"/>
    <property type="match status" value="1"/>
</dbReference>
<evidence type="ECO:0000256" key="1">
    <source>
        <dbReference type="ARBA" id="ARBA00006485"/>
    </source>
</evidence>
<dbReference type="InterPro" id="IPR050108">
    <property type="entry name" value="CDK"/>
</dbReference>
<dbReference type="Gene3D" id="3.30.200.20">
    <property type="entry name" value="Phosphorylase Kinase, domain 1"/>
    <property type="match status" value="1"/>
</dbReference>
<dbReference type="SUPFAM" id="SSF56112">
    <property type="entry name" value="Protein kinase-like (PK-like)"/>
    <property type="match status" value="1"/>
</dbReference>
<dbReference type="PANTHER" id="PTHR24056">
    <property type="entry name" value="CELL DIVISION PROTEIN KINASE"/>
    <property type="match status" value="1"/>
</dbReference>
<evidence type="ECO:0000256" key="10">
    <source>
        <dbReference type="PROSITE-ProRule" id="PRU10141"/>
    </source>
</evidence>
<dbReference type="Pfam" id="PF00069">
    <property type="entry name" value="Pkinase"/>
    <property type="match status" value="1"/>
</dbReference>
<keyword evidence="4" id="KW-0808">Transferase</keyword>
<dbReference type="InterPro" id="IPR008271">
    <property type="entry name" value="Ser/Thr_kinase_AS"/>
</dbReference>
<keyword evidence="15" id="KW-1185">Reference proteome</keyword>
<dbReference type="InterPro" id="IPR011009">
    <property type="entry name" value="Kinase-like_dom_sf"/>
</dbReference>
<feature type="binding site" evidence="10">
    <location>
        <position position="34"/>
    </location>
    <ligand>
        <name>ATP</name>
        <dbReference type="ChEBI" id="CHEBI:30616"/>
    </ligand>
</feature>
<evidence type="ECO:0000256" key="4">
    <source>
        <dbReference type="ARBA" id="ARBA00022679"/>
    </source>
</evidence>
<dbReference type="EC" id="2.7.11.22" evidence="2"/>
<comment type="similarity">
    <text evidence="1">Belongs to the protein kinase superfamily. CMGC Ser/Thr protein kinase family. CDC2/CDKX subfamily.</text>
</comment>
<keyword evidence="5 10" id="KW-0547">Nucleotide-binding</keyword>
<evidence type="ECO:0000256" key="11">
    <source>
        <dbReference type="RuleBase" id="RU000304"/>
    </source>
</evidence>
<dbReference type="SMART" id="SM00220">
    <property type="entry name" value="S_TKc"/>
    <property type="match status" value="1"/>
</dbReference>
<dbReference type="InterPro" id="IPR017441">
    <property type="entry name" value="Protein_kinase_ATP_BS"/>
</dbReference>
<comment type="caution">
    <text evidence="14">The sequence shown here is derived from an EMBL/GenBank/DDBJ whole genome shotgun (WGS) entry which is preliminary data.</text>
</comment>
<organism evidence="14 15">
    <name type="scientific">Aphidius gifuensis</name>
    <name type="common">Parasitoid wasp</name>
    <dbReference type="NCBI Taxonomy" id="684658"/>
    <lineage>
        <taxon>Eukaryota</taxon>
        <taxon>Metazoa</taxon>
        <taxon>Ecdysozoa</taxon>
        <taxon>Arthropoda</taxon>
        <taxon>Hexapoda</taxon>
        <taxon>Insecta</taxon>
        <taxon>Pterygota</taxon>
        <taxon>Neoptera</taxon>
        <taxon>Endopterygota</taxon>
        <taxon>Hymenoptera</taxon>
        <taxon>Apocrita</taxon>
        <taxon>Ichneumonoidea</taxon>
        <taxon>Braconidae</taxon>
        <taxon>Aphidiinae</taxon>
        <taxon>Aphidius</taxon>
    </lineage>
</organism>
<dbReference type="AlphaFoldDB" id="A0A834Y130"/>
<dbReference type="PROSITE" id="PS00107">
    <property type="entry name" value="PROTEIN_KINASE_ATP"/>
    <property type="match status" value="1"/>
</dbReference>
<evidence type="ECO:0000256" key="7">
    <source>
        <dbReference type="ARBA" id="ARBA00022840"/>
    </source>
</evidence>
<dbReference type="Proteomes" id="UP000639338">
    <property type="component" value="Unassembled WGS sequence"/>
</dbReference>
<accession>A0A834Y130</accession>
<evidence type="ECO:0000313" key="15">
    <source>
        <dbReference type="Proteomes" id="UP000639338"/>
    </source>
</evidence>
<feature type="compositionally biased region" description="Polar residues" evidence="12">
    <location>
        <begin position="371"/>
        <end position="388"/>
    </location>
</feature>
<dbReference type="Gene3D" id="1.10.510.10">
    <property type="entry name" value="Transferase(Phosphotransferase) domain 1"/>
    <property type="match status" value="1"/>
</dbReference>
<keyword evidence="3 11" id="KW-0723">Serine/threonine-protein kinase</keyword>
<evidence type="ECO:0000256" key="8">
    <source>
        <dbReference type="ARBA" id="ARBA00047811"/>
    </source>
</evidence>
<proteinExistence type="inferred from homology"/>
<dbReference type="InterPro" id="IPR000719">
    <property type="entry name" value="Prot_kinase_dom"/>
</dbReference>
<gene>
    <name evidence="14" type="ORF">HCN44_006952</name>
</gene>
<evidence type="ECO:0000313" key="14">
    <source>
        <dbReference type="EMBL" id="KAF7995845.1"/>
    </source>
</evidence>
<dbReference type="FunFam" id="1.10.510.10:FF:000624">
    <property type="entry name" value="Mitogen-activated protein kinase"/>
    <property type="match status" value="1"/>
</dbReference>
<comment type="catalytic activity">
    <reaction evidence="9">
        <text>L-seryl-[protein] + ATP = O-phospho-L-seryl-[protein] + ADP + H(+)</text>
        <dbReference type="Rhea" id="RHEA:17989"/>
        <dbReference type="Rhea" id="RHEA-COMP:9863"/>
        <dbReference type="Rhea" id="RHEA-COMP:11604"/>
        <dbReference type="ChEBI" id="CHEBI:15378"/>
        <dbReference type="ChEBI" id="CHEBI:29999"/>
        <dbReference type="ChEBI" id="CHEBI:30616"/>
        <dbReference type="ChEBI" id="CHEBI:83421"/>
        <dbReference type="ChEBI" id="CHEBI:456216"/>
        <dbReference type="EC" id="2.7.11.22"/>
    </reaction>
</comment>
<evidence type="ECO:0000256" key="12">
    <source>
        <dbReference type="SAM" id="MobiDB-lite"/>
    </source>
</evidence>
<dbReference type="GO" id="GO:0004693">
    <property type="term" value="F:cyclin-dependent protein serine/threonine kinase activity"/>
    <property type="evidence" value="ECO:0007669"/>
    <property type="project" value="UniProtKB-EC"/>
</dbReference>
<evidence type="ECO:0000259" key="13">
    <source>
        <dbReference type="PROSITE" id="PS50011"/>
    </source>
</evidence>
<keyword evidence="6" id="KW-0418">Kinase</keyword>
<evidence type="ECO:0000256" key="3">
    <source>
        <dbReference type="ARBA" id="ARBA00022527"/>
    </source>
</evidence>
<evidence type="ECO:0000256" key="9">
    <source>
        <dbReference type="ARBA" id="ARBA00048367"/>
    </source>
</evidence>
<name>A0A834Y130_APHGI</name>
<evidence type="ECO:0000256" key="6">
    <source>
        <dbReference type="ARBA" id="ARBA00022777"/>
    </source>
</evidence>
<dbReference type="GO" id="GO:0005634">
    <property type="term" value="C:nucleus"/>
    <property type="evidence" value="ECO:0007669"/>
    <property type="project" value="TreeGrafter"/>
</dbReference>
<keyword evidence="7 10" id="KW-0067">ATP-binding</keyword>
<dbReference type="PROSITE" id="PS50011">
    <property type="entry name" value="PROTEIN_KINASE_DOM"/>
    <property type="match status" value="1"/>
</dbReference>
<evidence type="ECO:0000256" key="5">
    <source>
        <dbReference type="ARBA" id="ARBA00022741"/>
    </source>
</evidence>
<feature type="region of interest" description="Disordered" evidence="12">
    <location>
        <begin position="358"/>
        <end position="388"/>
    </location>
</feature>
<dbReference type="FunFam" id="3.30.200.20:FF:000049">
    <property type="entry name" value="cyclin-dependent kinase-like 1 isoform X1"/>
    <property type="match status" value="1"/>
</dbReference>
<sequence length="435" mass="50439">MEKYENIKIVGEGSYGIVMKCRDKETCKIVAIKKFLETEDDVNIRKMVFREIRMLKKLHHDNLVNMIEVFRRRKRFYLVFDYLDHTVLDELEASPGGLGPQISRRHIFQVLRGLNFCHVNHIMHRDIKPENILVSSNGVIKICDFGFARFISGPNESCTDYVATRWYRAPELLVGDLRYGKAVDIWALGCLYAEMVTGDPLFPGKSDVDQLYLITKLLGGLCKKHQTIIKQNTMINLPTKFPRRSSLSDDQSLNNTNAIRSLRSQFKSWTSSAVDFLSQCLRMDPENRSSSSNLLHHFLFMQDDFAEKFLIELKKNIYKENVKNSMTLRRIESKKTANEKTRVFYGSAERWQIQKNGEEFSTDDHQRNKKLNNFGSKSSAQRSTNSQEDSMYIGSLSITPNTTYIKLLDNTSFYKTDQKNQNIFSFPALPPSRRK</sequence>
<evidence type="ECO:0000256" key="2">
    <source>
        <dbReference type="ARBA" id="ARBA00012425"/>
    </source>
</evidence>